<keyword evidence="6" id="KW-0282">Flagellum</keyword>
<comment type="function">
    <text evidence="3">Flagellin is the subunit protein which polymerizes to form the filaments of bacterial flagella.</text>
</comment>
<name>A0ABX0UYN0_9HYPH</name>
<dbReference type="RefSeq" id="WP_166949075.1">
    <property type="nucleotide sequence ID" value="NZ_JAASQI010000002.1"/>
</dbReference>
<comment type="caution">
    <text evidence="6">The sequence shown here is derived from an EMBL/GenBank/DDBJ whole genome shotgun (WGS) entry which is preliminary data.</text>
</comment>
<dbReference type="PANTHER" id="PTHR42792:SF2">
    <property type="entry name" value="FLAGELLIN"/>
    <property type="match status" value="1"/>
</dbReference>
<keyword evidence="6" id="KW-0966">Cell projection</keyword>
<dbReference type="Pfam" id="PF00669">
    <property type="entry name" value="Flagellin_N"/>
    <property type="match status" value="1"/>
</dbReference>
<evidence type="ECO:0000259" key="4">
    <source>
        <dbReference type="Pfam" id="PF00669"/>
    </source>
</evidence>
<dbReference type="SUPFAM" id="SSF64518">
    <property type="entry name" value="Phase 1 flagellin"/>
    <property type="match status" value="1"/>
</dbReference>
<dbReference type="Gene3D" id="1.20.1330.10">
    <property type="entry name" value="f41 fragment of flagellin, N-terminal domain"/>
    <property type="match status" value="1"/>
</dbReference>
<reference evidence="6 7" key="1">
    <citation type="submission" date="2020-03" db="EMBL/GenBank/DDBJ databases">
        <title>Genomic Encyclopedia of Type Strains, Phase IV (KMG-IV): sequencing the most valuable type-strain genomes for metagenomic binning, comparative biology and taxonomic classification.</title>
        <authorList>
            <person name="Goeker M."/>
        </authorList>
    </citation>
    <scope>NUCLEOTIDE SEQUENCE [LARGE SCALE GENOMIC DNA]</scope>
    <source>
        <strain evidence="6 7">DSM 103870</strain>
    </source>
</reference>
<keyword evidence="7" id="KW-1185">Reference proteome</keyword>
<feature type="domain" description="Flagellin N-terminal" evidence="4">
    <location>
        <begin position="6"/>
        <end position="137"/>
    </location>
</feature>
<dbReference type="InterPro" id="IPR001029">
    <property type="entry name" value="Flagellin_N"/>
</dbReference>
<evidence type="ECO:0000313" key="6">
    <source>
        <dbReference type="EMBL" id="NIJ56979.1"/>
    </source>
</evidence>
<dbReference type="InterPro" id="IPR001492">
    <property type="entry name" value="Flagellin"/>
</dbReference>
<evidence type="ECO:0000256" key="2">
    <source>
        <dbReference type="ARBA" id="ARBA00023143"/>
    </source>
</evidence>
<evidence type="ECO:0000256" key="3">
    <source>
        <dbReference type="RuleBase" id="RU362073"/>
    </source>
</evidence>
<keyword evidence="2 3" id="KW-0975">Bacterial flagellum</keyword>
<keyword evidence="3" id="KW-0964">Secreted</keyword>
<evidence type="ECO:0000256" key="1">
    <source>
        <dbReference type="ARBA" id="ARBA00005709"/>
    </source>
</evidence>
<protein>
    <recommendedName>
        <fullName evidence="3">Flagellin</fullName>
    </recommendedName>
</protein>
<comment type="subcellular location">
    <subcellularLocation>
        <location evidence="3">Secreted</location>
    </subcellularLocation>
    <subcellularLocation>
        <location evidence="3">Bacterial flagellum</location>
    </subcellularLocation>
</comment>
<evidence type="ECO:0000259" key="5">
    <source>
        <dbReference type="Pfam" id="PF00700"/>
    </source>
</evidence>
<dbReference type="InterPro" id="IPR046358">
    <property type="entry name" value="Flagellin_C"/>
</dbReference>
<dbReference type="PANTHER" id="PTHR42792">
    <property type="entry name" value="FLAGELLIN"/>
    <property type="match status" value="1"/>
</dbReference>
<gene>
    <name evidence="6" type="ORF">FHS82_000805</name>
</gene>
<dbReference type="Proteomes" id="UP001429580">
    <property type="component" value="Unassembled WGS sequence"/>
</dbReference>
<dbReference type="Pfam" id="PF00700">
    <property type="entry name" value="Flagellin_C"/>
    <property type="match status" value="1"/>
</dbReference>
<keyword evidence="6" id="KW-0969">Cilium</keyword>
<dbReference type="PRINTS" id="PR00207">
    <property type="entry name" value="FLAGELLIN"/>
</dbReference>
<dbReference type="EMBL" id="JAASQI010000002">
    <property type="protein sequence ID" value="NIJ56979.1"/>
    <property type="molecule type" value="Genomic_DNA"/>
</dbReference>
<evidence type="ECO:0000313" key="7">
    <source>
        <dbReference type="Proteomes" id="UP001429580"/>
    </source>
</evidence>
<comment type="similarity">
    <text evidence="1 3">Belongs to the bacterial flagellin family.</text>
</comment>
<feature type="domain" description="Flagellin C-terminal" evidence="5">
    <location>
        <begin position="435"/>
        <end position="520"/>
    </location>
</feature>
<proteinExistence type="inferred from homology"/>
<accession>A0ABX0UYN0</accession>
<sequence length="521" mass="53214">MASLFTNSSAQTALQTLTAASKSLSATQNRVSTGYRINTAEDNAAYWSIATTLRSDVGALGAVKDALGLGGATIDTVYTGINDTKDLLDQVKSKLVAASQTGVPRAQVQAEVTQLQNRLKDTSKSTVINSESWLTQNSSANGYNSTKSVVGSFTRAAGAVTIENIDIDIGKTKLYETSDSAQTTVTTALDNSGAGALMTYSTALGAIKSVTAATDSAWNASALDAATGDAASAAKVGAPAAARISGAIATGTAVQTASAAVHTVTAGELDAALAVFAADYTNGGAAFVASLTTKQKTDLLAEVNKAGTEYKTELESIADAATGGDTGTTAEASSADAAKVAATAYDAAVATAFGKVLSTSARDAFVAKTGKDARVAYEATATVSTDNQKLGIFDKVRTVVSSKDGTEAKAVRVSDIDISKLTDTDFDKGVLSAYISAVDDALQELTLSASILGAAKSRVNGNQTFVQNLIDANKRGIGQLVDADLNEESSKLKALQVQEQLAVQALGIANNSTQNILSLFR</sequence>
<organism evidence="6 7">
    <name type="scientific">Pseudochelatococcus lubricantis</name>
    <dbReference type="NCBI Taxonomy" id="1538102"/>
    <lineage>
        <taxon>Bacteria</taxon>
        <taxon>Pseudomonadati</taxon>
        <taxon>Pseudomonadota</taxon>
        <taxon>Alphaproteobacteria</taxon>
        <taxon>Hyphomicrobiales</taxon>
        <taxon>Chelatococcaceae</taxon>
        <taxon>Pseudochelatococcus</taxon>
    </lineage>
</organism>